<keyword evidence="2" id="KW-1185">Reference proteome</keyword>
<sequence length="155" mass="16746">MSSTVGIRGRASLNGEAGRVIAEAEFALAAVGPESLTQRLFAARSALRTCADAAEELFECRYTTAVGDLVNLTRTAQRLVEVSVHDLLASRVFTVSAPGAAHCWDAQTVLRRVAVPLLRLGNILWATTDSPRIHYVSEQLQRVAGQALALTTRTW</sequence>
<evidence type="ECO:0000313" key="1">
    <source>
        <dbReference type="EMBL" id="GAA3989414.1"/>
    </source>
</evidence>
<reference evidence="2" key="1">
    <citation type="journal article" date="2019" name="Int. J. Syst. Evol. Microbiol.">
        <title>The Global Catalogue of Microorganisms (GCM) 10K type strain sequencing project: providing services to taxonomists for standard genome sequencing and annotation.</title>
        <authorList>
            <consortium name="The Broad Institute Genomics Platform"/>
            <consortium name="The Broad Institute Genome Sequencing Center for Infectious Disease"/>
            <person name="Wu L."/>
            <person name="Ma J."/>
        </authorList>
    </citation>
    <scope>NUCLEOTIDE SEQUENCE [LARGE SCALE GENOMIC DNA]</scope>
    <source>
        <strain evidence="2">JCM 17342</strain>
    </source>
</reference>
<dbReference type="EMBL" id="BAABAL010000004">
    <property type="protein sequence ID" value="GAA3989414.1"/>
    <property type="molecule type" value="Genomic_DNA"/>
</dbReference>
<accession>A0ABP7QXD1</accession>
<protein>
    <submittedName>
        <fullName evidence="1">Uncharacterized protein</fullName>
    </submittedName>
</protein>
<gene>
    <name evidence="1" type="ORF">GCM10022247_05000</name>
</gene>
<comment type="caution">
    <text evidence="1">The sequence shown here is derived from an EMBL/GenBank/DDBJ whole genome shotgun (WGS) entry which is preliminary data.</text>
</comment>
<name>A0ABP7QXD1_9PSEU</name>
<dbReference type="Proteomes" id="UP001501747">
    <property type="component" value="Unassembled WGS sequence"/>
</dbReference>
<organism evidence="1 2">
    <name type="scientific">Allokutzneria multivorans</name>
    <dbReference type="NCBI Taxonomy" id="1142134"/>
    <lineage>
        <taxon>Bacteria</taxon>
        <taxon>Bacillati</taxon>
        <taxon>Actinomycetota</taxon>
        <taxon>Actinomycetes</taxon>
        <taxon>Pseudonocardiales</taxon>
        <taxon>Pseudonocardiaceae</taxon>
        <taxon>Allokutzneria</taxon>
    </lineage>
</organism>
<evidence type="ECO:0000313" key="2">
    <source>
        <dbReference type="Proteomes" id="UP001501747"/>
    </source>
</evidence>
<dbReference type="RefSeq" id="WP_344870818.1">
    <property type="nucleotide sequence ID" value="NZ_BAABAL010000004.1"/>
</dbReference>
<proteinExistence type="predicted"/>